<dbReference type="AlphaFoldDB" id="A0A182NXF7"/>
<keyword evidence="3" id="KW-1185">Reference proteome</keyword>
<organism evidence="2 3">
    <name type="scientific">Anopheles dirus</name>
    <dbReference type="NCBI Taxonomy" id="7168"/>
    <lineage>
        <taxon>Eukaryota</taxon>
        <taxon>Metazoa</taxon>
        <taxon>Ecdysozoa</taxon>
        <taxon>Arthropoda</taxon>
        <taxon>Hexapoda</taxon>
        <taxon>Insecta</taxon>
        <taxon>Pterygota</taxon>
        <taxon>Neoptera</taxon>
        <taxon>Endopterygota</taxon>
        <taxon>Diptera</taxon>
        <taxon>Nematocera</taxon>
        <taxon>Culicoidea</taxon>
        <taxon>Culicidae</taxon>
        <taxon>Anophelinae</taxon>
        <taxon>Anopheles</taxon>
    </lineage>
</organism>
<proteinExistence type="predicted"/>
<feature type="region of interest" description="Disordered" evidence="1">
    <location>
        <begin position="79"/>
        <end position="99"/>
    </location>
</feature>
<evidence type="ECO:0000256" key="1">
    <source>
        <dbReference type="SAM" id="MobiDB-lite"/>
    </source>
</evidence>
<accession>A0A182NXF7</accession>
<dbReference type="VEuPathDB" id="VectorBase:ADIR014535"/>
<reference evidence="3" key="1">
    <citation type="submission" date="2013-03" db="EMBL/GenBank/DDBJ databases">
        <title>The Genome Sequence of Anopheles dirus WRAIR2.</title>
        <authorList>
            <consortium name="The Broad Institute Genomics Platform"/>
            <person name="Neafsey D.E."/>
            <person name="Walton C."/>
            <person name="Walker B."/>
            <person name="Young S.K."/>
            <person name="Zeng Q."/>
            <person name="Gargeya S."/>
            <person name="Fitzgerald M."/>
            <person name="Haas B."/>
            <person name="Abouelleil A."/>
            <person name="Allen A.W."/>
            <person name="Alvarado L."/>
            <person name="Arachchi H.M."/>
            <person name="Berlin A.M."/>
            <person name="Chapman S.B."/>
            <person name="Gainer-Dewar J."/>
            <person name="Goldberg J."/>
            <person name="Griggs A."/>
            <person name="Gujja S."/>
            <person name="Hansen M."/>
            <person name="Howarth C."/>
            <person name="Imamovic A."/>
            <person name="Ireland A."/>
            <person name="Larimer J."/>
            <person name="McCowan C."/>
            <person name="Murphy C."/>
            <person name="Pearson M."/>
            <person name="Poon T.W."/>
            <person name="Priest M."/>
            <person name="Roberts A."/>
            <person name="Saif S."/>
            <person name="Shea T."/>
            <person name="Sisk P."/>
            <person name="Sykes S."/>
            <person name="Wortman J."/>
            <person name="Nusbaum C."/>
            <person name="Birren B."/>
        </authorList>
    </citation>
    <scope>NUCLEOTIDE SEQUENCE [LARGE SCALE GENOMIC DNA]</scope>
    <source>
        <strain evidence="3">WRAIR2</strain>
    </source>
</reference>
<protein>
    <submittedName>
        <fullName evidence="2">Uncharacterized protein</fullName>
    </submittedName>
</protein>
<evidence type="ECO:0000313" key="3">
    <source>
        <dbReference type="Proteomes" id="UP000075884"/>
    </source>
</evidence>
<evidence type="ECO:0000313" key="2">
    <source>
        <dbReference type="EnsemblMetazoa" id="ADIR014535-PA"/>
    </source>
</evidence>
<dbReference type="EnsemblMetazoa" id="ADIR014535-RA">
    <property type="protein sequence ID" value="ADIR014535-PA"/>
    <property type="gene ID" value="ADIR014535"/>
</dbReference>
<reference evidence="2" key="2">
    <citation type="submission" date="2020-05" db="UniProtKB">
        <authorList>
            <consortium name="EnsemblMetazoa"/>
        </authorList>
    </citation>
    <scope>IDENTIFICATION</scope>
    <source>
        <strain evidence="2">WRAIR2</strain>
    </source>
</reference>
<sequence length="111" mass="12647">MYKLLSRVKFRNPDSRTPPLMIVVLMMMIQDMKCNTTCRGGLETGGNGEPFHWGLQWRPNCVATTRSKGPNAQIDTIDRSAQRNLTDRGATPHHNEPTNRPLRLKWCGLIE</sequence>
<name>A0A182NXF7_9DIPT</name>
<dbReference type="Proteomes" id="UP000075884">
    <property type="component" value="Unassembled WGS sequence"/>
</dbReference>